<accession>A0AA38FFI7</accession>
<proteinExistence type="predicted"/>
<feature type="non-terminal residue" evidence="1">
    <location>
        <position position="1"/>
    </location>
</feature>
<evidence type="ECO:0000313" key="2">
    <source>
        <dbReference type="Proteomes" id="UP000824469"/>
    </source>
</evidence>
<dbReference type="Proteomes" id="UP000824469">
    <property type="component" value="Unassembled WGS sequence"/>
</dbReference>
<reference evidence="1 2" key="1">
    <citation type="journal article" date="2021" name="Nat. Plants">
        <title>The Taxus genome provides insights into paclitaxel biosynthesis.</title>
        <authorList>
            <person name="Xiong X."/>
            <person name="Gou J."/>
            <person name="Liao Q."/>
            <person name="Li Y."/>
            <person name="Zhou Q."/>
            <person name="Bi G."/>
            <person name="Li C."/>
            <person name="Du R."/>
            <person name="Wang X."/>
            <person name="Sun T."/>
            <person name="Guo L."/>
            <person name="Liang H."/>
            <person name="Lu P."/>
            <person name="Wu Y."/>
            <person name="Zhang Z."/>
            <person name="Ro D.K."/>
            <person name="Shang Y."/>
            <person name="Huang S."/>
            <person name="Yan J."/>
        </authorList>
    </citation>
    <scope>NUCLEOTIDE SEQUENCE [LARGE SCALE GENOMIC DNA]</scope>
    <source>
        <tissue evidence="1">Leaf</tissue>
    </source>
</reference>
<keyword evidence="2" id="KW-1185">Reference proteome</keyword>
<comment type="caution">
    <text evidence="1">The sequence shown here is derived from an EMBL/GenBank/DDBJ whole genome shotgun (WGS) entry which is preliminary data.</text>
</comment>
<feature type="non-terminal residue" evidence="1">
    <location>
        <position position="83"/>
    </location>
</feature>
<evidence type="ECO:0000313" key="1">
    <source>
        <dbReference type="EMBL" id="KAH9300220.1"/>
    </source>
</evidence>
<dbReference type="AlphaFoldDB" id="A0AA38FFI7"/>
<dbReference type="EMBL" id="JAHRHJ020000009">
    <property type="protein sequence ID" value="KAH9300220.1"/>
    <property type="molecule type" value="Genomic_DNA"/>
</dbReference>
<organism evidence="1 2">
    <name type="scientific">Taxus chinensis</name>
    <name type="common">Chinese yew</name>
    <name type="synonym">Taxus wallichiana var. chinensis</name>
    <dbReference type="NCBI Taxonomy" id="29808"/>
    <lineage>
        <taxon>Eukaryota</taxon>
        <taxon>Viridiplantae</taxon>
        <taxon>Streptophyta</taxon>
        <taxon>Embryophyta</taxon>
        <taxon>Tracheophyta</taxon>
        <taxon>Spermatophyta</taxon>
        <taxon>Pinopsida</taxon>
        <taxon>Pinidae</taxon>
        <taxon>Conifers II</taxon>
        <taxon>Cupressales</taxon>
        <taxon>Taxaceae</taxon>
        <taxon>Taxus</taxon>
    </lineage>
</organism>
<protein>
    <submittedName>
        <fullName evidence="1">Uncharacterized protein</fullName>
    </submittedName>
</protein>
<sequence>QPPYNDQEIANGTKATFRRPFPDPVVASVVRYEMGTFVSTSNGTMGEIEAFCDKYNVTPIMWWYVHGHDAKYLRPVAIKILSQ</sequence>
<gene>
    <name evidence="1" type="ORF">KI387_011803</name>
</gene>
<name>A0AA38FFI7_TAXCH</name>